<reference evidence="1 2" key="1">
    <citation type="submission" date="2020-08" db="EMBL/GenBank/DDBJ databases">
        <title>Genomic Encyclopedia of Type Strains, Phase IV (KMG-IV): sequencing the most valuable type-strain genomes for metagenomic binning, comparative biology and taxonomic classification.</title>
        <authorList>
            <person name="Goeker M."/>
        </authorList>
    </citation>
    <scope>NUCLEOTIDE SEQUENCE [LARGE SCALE GENOMIC DNA]</scope>
    <source>
        <strain evidence="1 2">DSM 103733</strain>
    </source>
</reference>
<dbReference type="EMBL" id="JACHEK010000001">
    <property type="protein sequence ID" value="MBB6142757.1"/>
    <property type="molecule type" value="Genomic_DNA"/>
</dbReference>
<dbReference type="OrthoDB" id="122568at2"/>
<keyword evidence="2" id="KW-1185">Reference proteome</keyword>
<gene>
    <name evidence="1" type="ORF">HNQ77_000695</name>
</gene>
<name>A0A841JQC5_9BACT</name>
<evidence type="ECO:0000313" key="1">
    <source>
        <dbReference type="EMBL" id="MBB6142757.1"/>
    </source>
</evidence>
<dbReference type="AlphaFoldDB" id="A0A841JQC5"/>
<dbReference type="Proteomes" id="UP000538666">
    <property type="component" value="Unassembled WGS sequence"/>
</dbReference>
<accession>A0A841JQC5</accession>
<protein>
    <submittedName>
        <fullName evidence="1">Uncharacterized protein</fullName>
    </submittedName>
</protein>
<comment type="caution">
    <text evidence="1">The sequence shown here is derived from an EMBL/GenBank/DDBJ whole genome shotgun (WGS) entry which is preliminary data.</text>
</comment>
<evidence type="ECO:0000313" key="2">
    <source>
        <dbReference type="Proteomes" id="UP000538666"/>
    </source>
</evidence>
<proteinExistence type="predicted"/>
<sequence>MRGDYESNSWSLKLTASSDDDPQRLVRFLSGVLLSCGVWILTRSTRGNDFAELDFEFARAACIEIYAALIAAGLELSRDSHHQMADLCHCTRNLLQSKAFDVARIELMIYRGRTSKSPGGEETLTLG</sequence>
<organism evidence="1 2">
    <name type="scientific">Silvibacterium bohemicum</name>
    <dbReference type="NCBI Taxonomy" id="1577686"/>
    <lineage>
        <taxon>Bacteria</taxon>
        <taxon>Pseudomonadati</taxon>
        <taxon>Acidobacteriota</taxon>
        <taxon>Terriglobia</taxon>
        <taxon>Terriglobales</taxon>
        <taxon>Acidobacteriaceae</taxon>
        <taxon>Silvibacterium</taxon>
    </lineage>
</organism>
<dbReference type="RefSeq" id="WP_156185770.1">
    <property type="nucleotide sequence ID" value="NZ_JACHEK010000001.1"/>
</dbReference>